<dbReference type="Pfam" id="PF10082">
    <property type="entry name" value="BBP2_2"/>
    <property type="match status" value="1"/>
</dbReference>
<dbReference type="InterPro" id="IPR018759">
    <property type="entry name" value="BBP2_2"/>
</dbReference>
<evidence type="ECO:0000256" key="1">
    <source>
        <dbReference type="SAM" id="MobiDB-lite"/>
    </source>
</evidence>
<evidence type="ECO:0000313" key="3">
    <source>
        <dbReference type="EMBL" id="MBD0414414.1"/>
    </source>
</evidence>
<dbReference type="AlphaFoldDB" id="A0A8J6TYB3"/>
<keyword evidence="2" id="KW-0732">Signal</keyword>
<organism evidence="3 4">
    <name type="scientific">Oryzicola mucosus</name>
    <dbReference type="NCBI Taxonomy" id="2767425"/>
    <lineage>
        <taxon>Bacteria</taxon>
        <taxon>Pseudomonadati</taxon>
        <taxon>Pseudomonadota</taxon>
        <taxon>Alphaproteobacteria</taxon>
        <taxon>Hyphomicrobiales</taxon>
        <taxon>Phyllobacteriaceae</taxon>
        <taxon>Oryzicola</taxon>
    </lineage>
</organism>
<feature type="signal peptide" evidence="2">
    <location>
        <begin position="1"/>
        <end position="17"/>
    </location>
</feature>
<reference evidence="3" key="1">
    <citation type="submission" date="2020-09" db="EMBL/GenBank/DDBJ databases">
        <title>Genome seq and assembly of Tianweitania sp.</title>
        <authorList>
            <person name="Chhetri G."/>
        </authorList>
    </citation>
    <scope>NUCLEOTIDE SEQUENCE</scope>
    <source>
        <strain evidence="3">Rool2</strain>
    </source>
</reference>
<accession>A0A8J6TYB3</accession>
<sequence>MLATVSVVALLATPAAAQDLPPLRGEVDENATSQYLLERDRQMLQNQLYPDSALQPAQPADEVRGVNRTGISENPLGSDEDAETAPLDGGDQDAAEAEEEDVPAARAPLDDTATGGVRQPAVETDPGFGRAEAATRQPAVQVRPRTAVAEPYAAEGIRAGSFILRPSVEQGLRGTTNADSSATGRSATISETTIRLNAESDWSRHSARVNAYATARRSISGQDLDENLGGLDAGLDLDLGRDLTGIGRFSYEVRPESANSPNIVEGTVSRPLRHIVTGSAGLHKDIGKLRLRLVGDVERDTFEDAELSNGDRISQEDRNSTTLSATLRGGYELSPALIPFAEIQAGRKTYDNRIDSAGYQRSADIFAARAGIAVDLREKLTGELALGWLREKFDDDRLDPVSAFTVDGAINWSPRRGWDVRLSGATRAEAATSAGESGSVLYESRLAVTHELRRNITTTAALGYAWRDYVGSDDHDETFTAEASATWWINRYAGLTGRLAYETLKSTMEGRDYDATSAFLGVTVRR</sequence>
<protein>
    <submittedName>
        <fullName evidence="3">Outer membrane beta-barrel protein</fullName>
    </submittedName>
</protein>
<dbReference type="RefSeq" id="WP_188163865.1">
    <property type="nucleotide sequence ID" value="NZ_JACVVX010000002.1"/>
</dbReference>
<feature type="region of interest" description="Disordered" evidence="1">
    <location>
        <begin position="52"/>
        <end position="139"/>
    </location>
</feature>
<evidence type="ECO:0000256" key="2">
    <source>
        <dbReference type="SAM" id="SignalP"/>
    </source>
</evidence>
<gene>
    <name evidence="3" type="ORF">ICI42_07100</name>
</gene>
<keyword evidence="4" id="KW-1185">Reference proteome</keyword>
<name>A0A8J6TYB3_9HYPH</name>
<feature type="compositionally biased region" description="Acidic residues" evidence="1">
    <location>
        <begin position="90"/>
        <end position="102"/>
    </location>
</feature>
<comment type="caution">
    <text evidence="3">The sequence shown here is derived from an EMBL/GenBank/DDBJ whole genome shotgun (WGS) entry which is preliminary data.</text>
</comment>
<dbReference type="Proteomes" id="UP000643405">
    <property type="component" value="Unassembled WGS sequence"/>
</dbReference>
<proteinExistence type="predicted"/>
<dbReference type="EMBL" id="JACVVX010000002">
    <property type="protein sequence ID" value="MBD0414414.1"/>
    <property type="molecule type" value="Genomic_DNA"/>
</dbReference>
<feature type="chain" id="PRO_5035308453" evidence="2">
    <location>
        <begin position="18"/>
        <end position="526"/>
    </location>
</feature>
<evidence type="ECO:0000313" key="4">
    <source>
        <dbReference type="Proteomes" id="UP000643405"/>
    </source>
</evidence>